<evidence type="ECO:0000313" key="3">
    <source>
        <dbReference type="EMBL" id="TKI70397.1"/>
    </source>
</evidence>
<name>A0A4U2Z7Y5_9BACT</name>
<organism evidence="3 4">
    <name type="scientific">Sulfurimonas crateris</name>
    <dbReference type="NCBI Taxonomy" id="2574727"/>
    <lineage>
        <taxon>Bacteria</taxon>
        <taxon>Pseudomonadati</taxon>
        <taxon>Campylobacterota</taxon>
        <taxon>Epsilonproteobacteria</taxon>
        <taxon>Campylobacterales</taxon>
        <taxon>Sulfurimonadaceae</taxon>
        <taxon>Sulfurimonas</taxon>
    </lineage>
</organism>
<gene>
    <name evidence="3" type="ORF">FCU45_03690</name>
</gene>
<proteinExistence type="predicted"/>
<dbReference type="CDD" id="cd06170">
    <property type="entry name" value="LuxR_C_like"/>
    <property type="match status" value="1"/>
</dbReference>
<evidence type="ECO:0000256" key="1">
    <source>
        <dbReference type="ARBA" id="ARBA00023125"/>
    </source>
</evidence>
<dbReference type="GO" id="GO:0006355">
    <property type="term" value="P:regulation of DNA-templated transcription"/>
    <property type="evidence" value="ECO:0007669"/>
    <property type="project" value="InterPro"/>
</dbReference>
<dbReference type="PANTHER" id="PTHR43214:SF43">
    <property type="entry name" value="TWO-COMPONENT RESPONSE REGULATOR"/>
    <property type="match status" value="1"/>
</dbReference>
<accession>A0A4U2Z7Y5</accession>
<sequence>MKKVILFTNMSSIKKHWQNALVGSYETVSIENFEELLEYLKKHDEKIALMLDEMSVHNIEEALLKFKKYPHAIIMIFNAVPEVYHASTLLGSGIKGYENSYINKDNLLKMLLSVEDGNNWLFADLTYFIINKYIQNKKRDEPEFISLLTEKEKDIALMIADGLSNKEIAQREKIALSTVKGHIHHIFEKANVTDRISLALKFK</sequence>
<dbReference type="Proteomes" id="UP000309561">
    <property type="component" value="Unassembled WGS sequence"/>
</dbReference>
<dbReference type="PROSITE" id="PS50043">
    <property type="entry name" value="HTH_LUXR_2"/>
    <property type="match status" value="1"/>
</dbReference>
<keyword evidence="1" id="KW-0238">DNA-binding</keyword>
<dbReference type="PRINTS" id="PR00038">
    <property type="entry name" value="HTHLUXR"/>
</dbReference>
<dbReference type="RefSeq" id="WP_137012400.1">
    <property type="nucleotide sequence ID" value="NZ_SZPX01000002.1"/>
</dbReference>
<dbReference type="SMART" id="SM00421">
    <property type="entry name" value="HTH_LUXR"/>
    <property type="match status" value="1"/>
</dbReference>
<reference evidence="3 4" key="1">
    <citation type="submission" date="2019-04" db="EMBL/GenBank/DDBJ databases">
        <title>Sulfurimonas crateris sp. nov. a facultative anaerobic sulfur-oxidizing chemolithautotrophic bacterium isolated from a terrestrial mud vulcano.</title>
        <authorList>
            <person name="Ratnikova N.M."/>
            <person name="Slobodkin A.I."/>
            <person name="Merkel A.Y."/>
            <person name="Novikov A."/>
            <person name="Bonch-Osmolovskaya E.A."/>
            <person name="Slobodkina G.B."/>
        </authorList>
    </citation>
    <scope>NUCLEOTIDE SEQUENCE [LARGE SCALE GENOMIC DNA]</scope>
    <source>
        <strain evidence="3 4">SN118</strain>
    </source>
</reference>
<comment type="caution">
    <text evidence="3">The sequence shown here is derived from an EMBL/GenBank/DDBJ whole genome shotgun (WGS) entry which is preliminary data.</text>
</comment>
<dbReference type="OrthoDB" id="5512014at2"/>
<dbReference type="AlphaFoldDB" id="A0A4U2Z7Y5"/>
<evidence type="ECO:0000313" key="4">
    <source>
        <dbReference type="Proteomes" id="UP000309561"/>
    </source>
</evidence>
<protein>
    <submittedName>
        <fullName evidence="3">Response regulator transcription factor</fullName>
    </submittedName>
</protein>
<dbReference type="InterPro" id="IPR016032">
    <property type="entry name" value="Sig_transdc_resp-reg_C-effctor"/>
</dbReference>
<dbReference type="Pfam" id="PF00196">
    <property type="entry name" value="GerE"/>
    <property type="match status" value="1"/>
</dbReference>
<evidence type="ECO:0000259" key="2">
    <source>
        <dbReference type="PROSITE" id="PS50043"/>
    </source>
</evidence>
<dbReference type="InterPro" id="IPR000792">
    <property type="entry name" value="Tscrpt_reg_LuxR_C"/>
</dbReference>
<dbReference type="EMBL" id="SZPX01000002">
    <property type="protein sequence ID" value="TKI70397.1"/>
    <property type="molecule type" value="Genomic_DNA"/>
</dbReference>
<dbReference type="GO" id="GO:0003677">
    <property type="term" value="F:DNA binding"/>
    <property type="evidence" value="ECO:0007669"/>
    <property type="project" value="UniProtKB-KW"/>
</dbReference>
<keyword evidence="4" id="KW-1185">Reference proteome</keyword>
<feature type="domain" description="HTH luxR-type" evidence="2">
    <location>
        <begin position="141"/>
        <end position="203"/>
    </location>
</feature>
<dbReference type="PANTHER" id="PTHR43214">
    <property type="entry name" value="TWO-COMPONENT RESPONSE REGULATOR"/>
    <property type="match status" value="1"/>
</dbReference>
<dbReference type="SUPFAM" id="SSF46894">
    <property type="entry name" value="C-terminal effector domain of the bipartite response regulators"/>
    <property type="match status" value="1"/>
</dbReference>
<dbReference type="Gene3D" id="3.40.50.2300">
    <property type="match status" value="1"/>
</dbReference>
<dbReference type="InterPro" id="IPR039420">
    <property type="entry name" value="WalR-like"/>
</dbReference>